<proteinExistence type="predicted"/>
<dbReference type="InterPro" id="IPR039760">
    <property type="entry name" value="MOFRL_protein"/>
</dbReference>
<gene>
    <name evidence="7" type="ORF">IRI77_20630</name>
</gene>
<dbReference type="Gene3D" id="3.40.1480.10">
    <property type="entry name" value="MOFRL domain"/>
    <property type="match status" value="1"/>
</dbReference>
<feature type="domain" description="MOFRL-associated" evidence="6">
    <location>
        <begin position="11"/>
        <end position="237"/>
    </location>
</feature>
<evidence type="ECO:0000256" key="4">
    <source>
        <dbReference type="ARBA" id="ARBA00022840"/>
    </source>
</evidence>
<accession>A0A7S7NLE8</accession>
<evidence type="ECO:0000256" key="1">
    <source>
        <dbReference type="ARBA" id="ARBA00022679"/>
    </source>
</evidence>
<reference evidence="7 8" key="1">
    <citation type="submission" date="2020-10" db="EMBL/GenBank/DDBJ databases">
        <title>Complete genome sequence of Paludibaculum fermentans P105T, a facultatively anaerobic acidobacterium capable of dissimilatory Fe(III) reduction.</title>
        <authorList>
            <person name="Dedysh S.N."/>
            <person name="Beletsky A.V."/>
            <person name="Kulichevskaya I.S."/>
            <person name="Mardanov A.V."/>
            <person name="Ravin N.V."/>
        </authorList>
    </citation>
    <scope>NUCLEOTIDE SEQUENCE [LARGE SCALE GENOMIC DNA]</scope>
    <source>
        <strain evidence="7 8">P105</strain>
    </source>
</reference>
<dbReference type="GO" id="GO:0008887">
    <property type="term" value="F:glycerate kinase activity"/>
    <property type="evidence" value="ECO:0007669"/>
    <property type="project" value="InterPro"/>
</dbReference>
<dbReference type="FunFam" id="3.40.1480.10:FF:000002">
    <property type="entry name" value="Glycerate kinase"/>
    <property type="match status" value="1"/>
</dbReference>
<dbReference type="KEGG" id="pfer:IRI77_20630"/>
<sequence length="432" mass="44612">MPIARILRRDAKAIFQAAVDAAQPETAVLAALKRIPTHRFRHIFVLGAGKASAAMAHAVEAALGGHVTAGLVNTKDGHLADLKRIRLNECSHPVPDQRGVDGARQIALLASDAKADDLVICLISGGGSALLPLPAAPITLAEKQDTTRLLLGCGATIHELNAVRKHLSLIKGGQLARLAAPATVVSLMLSDVVGDPLDVIGSGPTAPDPSTFQTAWTVIEKYGLAAQLPASVRTRLQSGLRGTVEDTPKEGDACFARTRNLVIGSNLLAVKAAAAKAKDLGYKPVVLSTTIEGETKDVAFMHAAIAREAIATGRPAKPPVCFISGGETTVTIRGDGLGGRNQEFALAAAIVLDGQPGVLAFSGGTDGTDGPTDAAGAMADGESVQRAAKLGLNAALSLGRNDSYHFFDALGDLVKTGPTGTNVMDVRLMLLR</sequence>
<organism evidence="7 8">
    <name type="scientific">Paludibaculum fermentans</name>
    <dbReference type="NCBI Taxonomy" id="1473598"/>
    <lineage>
        <taxon>Bacteria</taxon>
        <taxon>Pseudomonadati</taxon>
        <taxon>Acidobacteriota</taxon>
        <taxon>Terriglobia</taxon>
        <taxon>Bryobacterales</taxon>
        <taxon>Bryobacteraceae</taxon>
        <taxon>Paludibaculum</taxon>
    </lineage>
</organism>
<keyword evidence="2" id="KW-0547">Nucleotide-binding</keyword>
<dbReference type="GO" id="GO:0005737">
    <property type="term" value="C:cytoplasm"/>
    <property type="evidence" value="ECO:0007669"/>
    <property type="project" value="TreeGrafter"/>
</dbReference>
<evidence type="ECO:0000313" key="8">
    <source>
        <dbReference type="Proteomes" id="UP000593892"/>
    </source>
</evidence>
<dbReference type="InterPro" id="IPR038614">
    <property type="entry name" value="GK_N_sf"/>
</dbReference>
<evidence type="ECO:0000259" key="6">
    <source>
        <dbReference type="Pfam" id="PF13660"/>
    </source>
</evidence>
<dbReference type="InterPro" id="IPR007835">
    <property type="entry name" value="MOFRL"/>
</dbReference>
<dbReference type="GO" id="GO:0005524">
    <property type="term" value="F:ATP binding"/>
    <property type="evidence" value="ECO:0007669"/>
    <property type="project" value="UniProtKB-KW"/>
</dbReference>
<dbReference type="FunFam" id="3.40.50.10180:FF:000001">
    <property type="entry name" value="Glycerate kinase"/>
    <property type="match status" value="1"/>
</dbReference>
<dbReference type="PANTHER" id="PTHR12227">
    <property type="entry name" value="GLYCERATE KINASE"/>
    <property type="match status" value="1"/>
</dbReference>
<feature type="domain" description="MOFRL" evidence="5">
    <location>
        <begin position="320"/>
        <end position="425"/>
    </location>
</feature>
<evidence type="ECO:0000313" key="7">
    <source>
        <dbReference type="EMBL" id="QOY85244.1"/>
    </source>
</evidence>
<dbReference type="PANTHER" id="PTHR12227:SF0">
    <property type="entry name" value="GLYCERATE KINASE"/>
    <property type="match status" value="1"/>
</dbReference>
<dbReference type="Pfam" id="PF05161">
    <property type="entry name" value="MOFRL"/>
    <property type="match status" value="1"/>
</dbReference>
<dbReference type="Pfam" id="PF13660">
    <property type="entry name" value="DUF4147"/>
    <property type="match status" value="1"/>
</dbReference>
<keyword evidence="4" id="KW-0067">ATP-binding</keyword>
<evidence type="ECO:0000259" key="5">
    <source>
        <dbReference type="Pfam" id="PF05161"/>
    </source>
</evidence>
<keyword evidence="1" id="KW-0808">Transferase</keyword>
<evidence type="ECO:0000256" key="3">
    <source>
        <dbReference type="ARBA" id="ARBA00022777"/>
    </source>
</evidence>
<dbReference type="AlphaFoldDB" id="A0A7S7NLE8"/>
<dbReference type="Gene3D" id="3.40.50.10180">
    <property type="entry name" value="Glycerate kinase, MOFRL-like N-terminal domain"/>
    <property type="match status" value="1"/>
</dbReference>
<keyword evidence="3 7" id="KW-0418">Kinase</keyword>
<protein>
    <submittedName>
        <fullName evidence="7">Glycerate kinase</fullName>
    </submittedName>
</protein>
<dbReference type="SUPFAM" id="SSF82544">
    <property type="entry name" value="GckA/TtuD-like"/>
    <property type="match status" value="1"/>
</dbReference>
<dbReference type="EMBL" id="CP063849">
    <property type="protein sequence ID" value="QOY85244.1"/>
    <property type="molecule type" value="Genomic_DNA"/>
</dbReference>
<dbReference type="RefSeq" id="WP_194446914.1">
    <property type="nucleotide sequence ID" value="NZ_CP063849.1"/>
</dbReference>
<evidence type="ECO:0000256" key="2">
    <source>
        <dbReference type="ARBA" id="ARBA00022741"/>
    </source>
</evidence>
<dbReference type="InterPro" id="IPR037035">
    <property type="entry name" value="GK-like_C_sf"/>
</dbReference>
<name>A0A7S7NLE8_PALFE</name>
<dbReference type="Proteomes" id="UP000593892">
    <property type="component" value="Chromosome"/>
</dbReference>
<keyword evidence="8" id="KW-1185">Reference proteome</keyword>
<dbReference type="InterPro" id="IPR025286">
    <property type="entry name" value="MOFRL_assoc_dom"/>
</dbReference>